<sequence length="183" mass="20267">MELIQGIKERRSIRRFQEKPVPREVLREIVGTAAWAPSWKNTQTARYIVIDDREKILELAGEACMMGFRKNMETLSKAPVVVLLTGVTGRSGYERDGSFSTLKGSHWESFDAGIAAQTFCLAAWDKGVGTVIMGLFDEKEIAKAVQIPEGQQICAVIAAGYPLDVPDAPPRKAVDELITFREP</sequence>
<protein>
    <submittedName>
        <fullName evidence="4">Nitroreductase family protein</fullName>
    </submittedName>
</protein>
<organism evidence="4 5">
    <name type="scientific">Candidatus Fusicatenibacter intestinigallinarum</name>
    <dbReference type="NCBI Taxonomy" id="2838598"/>
    <lineage>
        <taxon>Bacteria</taxon>
        <taxon>Bacillati</taxon>
        <taxon>Bacillota</taxon>
        <taxon>Clostridia</taxon>
        <taxon>Lachnospirales</taxon>
        <taxon>Lachnospiraceae</taxon>
        <taxon>Fusicatenibacter</taxon>
    </lineage>
</organism>
<reference evidence="4" key="1">
    <citation type="journal article" date="2021" name="PeerJ">
        <title>Extensive microbial diversity within the chicken gut microbiome revealed by metagenomics and culture.</title>
        <authorList>
            <person name="Gilroy R."/>
            <person name="Ravi A."/>
            <person name="Getino M."/>
            <person name="Pursley I."/>
            <person name="Horton D.L."/>
            <person name="Alikhan N.F."/>
            <person name="Baker D."/>
            <person name="Gharbi K."/>
            <person name="Hall N."/>
            <person name="Watson M."/>
            <person name="Adriaenssens E.M."/>
            <person name="Foster-Nyarko E."/>
            <person name="Jarju S."/>
            <person name="Secka A."/>
            <person name="Antonio M."/>
            <person name="Oren A."/>
            <person name="Chaudhuri R.R."/>
            <person name="La Ragione R."/>
            <person name="Hildebrand F."/>
            <person name="Pallen M.J."/>
        </authorList>
    </citation>
    <scope>NUCLEOTIDE SEQUENCE</scope>
    <source>
        <strain evidence="4">CHK185-5351</strain>
    </source>
</reference>
<keyword evidence="2" id="KW-0560">Oxidoreductase</keyword>
<dbReference type="PANTHER" id="PTHR43673:SF10">
    <property type="entry name" value="NADH DEHYDROGENASE_NAD(P)H NITROREDUCTASE XCC3605-RELATED"/>
    <property type="match status" value="1"/>
</dbReference>
<proteinExistence type="inferred from homology"/>
<evidence type="ECO:0000256" key="1">
    <source>
        <dbReference type="ARBA" id="ARBA00007118"/>
    </source>
</evidence>
<name>A0A9D2NAG3_9FIRM</name>
<feature type="domain" description="Nitroreductase" evidence="3">
    <location>
        <begin position="71"/>
        <end position="161"/>
    </location>
</feature>
<dbReference type="InterPro" id="IPR029479">
    <property type="entry name" value="Nitroreductase"/>
</dbReference>
<evidence type="ECO:0000256" key="2">
    <source>
        <dbReference type="ARBA" id="ARBA00023002"/>
    </source>
</evidence>
<reference evidence="4" key="2">
    <citation type="submission" date="2021-04" db="EMBL/GenBank/DDBJ databases">
        <authorList>
            <person name="Gilroy R."/>
        </authorList>
    </citation>
    <scope>NUCLEOTIDE SEQUENCE</scope>
    <source>
        <strain evidence="4">CHK185-5351</strain>
    </source>
</reference>
<accession>A0A9D2NAG3</accession>
<evidence type="ECO:0000313" key="5">
    <source>
        <dbReference type="Proteomes" id="UP000823849"/>
    </source>
</evidence>
<evidence type="ECO:0000313" key="4">
    <source>
        <dbReference type="EMBL" id="HJC15317.1"/>
    </source>
</evidence>
<gene>
    <name evidence="4" type="ORF">H9705_05740</name>
</gene>
<dbReference type="SUPFAM" id="SSF55469">
    <property type="entry name" value="FMN-dependent nitroreductase-like"/>
    <property type="match status" value="1"/>
</dbReference>
<dbReference type="EMBL" id="DWWU01000022">
    <property type="protein sequence ID" value="HJC15317.1"/>
    <property type="molecule type" value="Genomic_DNA"/>
</dbReference>
<dbReference type="GO" id="GO:0016491">
    <property type="term" value="F:oxidoreductase activity"/>
    <property type="evidence" value="ECO:0007669"/>
    <property type="project" value="UniProtKB-KW"/>
</dbReference>
<dbReference type="Gene3D" id="3.40.109.10">
    <property type="entry name" value="NADH Oxidase"/>
    <property type="match status" value="1"/>
</dbReference>
<feature type="domain" description="Nitroreductase" evidence="3">
    <location>
        <begin position="7"/>
        <end position="70"/>
    </location>
</feature>
<dbReference type="PANTHER" id="PTHR43673">
    <property type="entry name" value="NAD(P)H NITROREDUCTASE YDGI-RELATED"/>
    <property type="match status" value="1"/>
</dbReference>
<dbReference type="AlphaFoldDB" id="A0A9D2NAG3"/>
<dbReference type="InterPro" id="IPR000415">
    <property type="entry name" value="Nitroreductase-like"/>
</dbReference>
<comment type="caution">
    <text evidence="4">The sequence shown here is derived from an EMBL/GenBank/DDBJ whole genome shotgun (WGS) entry which is preliminary data.</text>
</comment>
<comment type="similarity">
    <text evidence="1">Belongs to the nitroreductase family.</text>
</comment>
<evidence type="ECO:0000259" key="3">
    <source>
        <dbReference type="Pfam" id="PF00881"/>
    </source>
</evidence>
<dbReference type="Proteomes" id="UP000823849">
    <property type="component" value="Unassembled WGS sequence"/>
</dbReference>
<dbReference type="Pfam" id="PF00881">
    <property type="entry name" value="Nitroreductase"/>
    <property type="match status" value="2"/>
</dbReference>